<feature type="signal peptide" evidence="2">
    <location>
        <begin position="1"/>
        <end position="36"/>
    </location>
</feature>
<dbReference type="InterPro" id="IPR022385">
    <property type="entry name" value="Rhs_assc_core"/>
</dbReference>
<dbReference type="InterPro" id="IPR031325">
    <property type="entry name" value="RHS_repeat"/>
</dbReference>
<dbReference type="InterPro" id="IPR050708">
    <property type="entry name" value="T6SS_VgrG/RHS"/>
</dbReference>
<dbReference type="Gene3D" id="2.170.16.10">
    <property type="entry name" value="Hedgehog/Intein (Hint) domain"/>
    <property type="match status" value="1"/>
</dbReference>
<feature type="domain" description="Hint" evidence="3">
    <location>
        <begin position="2011"/>
        <end position="2116"/>
    </location>
</feature>
<dbReference type="SUPFAM" id="SSF51294">
    <property type="entry name" value="Hedgehog/intein (Hint) domain"/>
    <property type="match status" value="1"/>
</dbReference>
<dbReference type="InterPro" id="IPR041436">
    <property type="entry name" value="RNAse_A_bac"/>
</dbReference>
<dbReference type="InterPro" id="IPR036844">
    <property type="entry name" value="Hint_dom_sf"/>
</dbReference>
<dbReference type="Pfam" id="PF07591">
    <property type="entry name" value="PT-HINT"/>
    <property type="match status" value="1"/>
</dbReference>
<dbReference type="NCBIfam" id="TIGR03696">
    <property type="entry name" value="Rhs_assc_core"/>
    <property type="match status" value="1"/>
</dbReference>
<dbReference type="NCBIfam" id="TIGR01643">
    <property type="entry name" value="YD_repeat_2x"/>
    <property type="match status" value="1"/>
</dbReference>
<protein>
    <submittedName>
        <fullName evidence="4">Polymorphic toxin-type HINT domain-containing protein</fullName>
    </submittedName>
</protein>
<feature type="region of interest" description="Disordered" evidence="1">
    <location>
        <begin position="1932"/>
        <end position="2014"/>
    </location>
</feature>
<dbReference type="CDD" id="cd00081">
    <property type="entry name" value="Hint"/>
    <property type="match status" value="1"/>
</dbReference>
<feature type="region of interest" description="Disordered" evidence="1">
    <location>
        <begin position="35"/>
        <end position="87"/>
    </location>
</feature>
<keyword evidence="5" id="KW-1185">Reference proteome</keyword>
<accession>A0ABV2ZB48</accession>
<dbReference type="PANTHER" id="PTHR32305">
    <property type="match status" value="1"/>
</dbReference>
<gene>
    <name evidence="4" type="ORF">AB0E89_04010</name>
</gene>
<dbReference type="Pfam" id="PF05593">
    <property type="entry name" value="RHS_repeat"/>
    <property type="match status" value="1"/>
</dbReference>
<name>A0ABV2ZB48_9ACTN</name>
<dbReference type="InterPro" id="IPR030934">
    <property type="entry name" value="Intein_C"/>
</dbReference>
<dbReference type="Pfam" id="PF18431">
    <property type="entry name" value="RNAse_A_bac"/>
    <property type="match status" value="1"/>
</dbReference>
<evidence type="ECO:0000259" key="3">
    <source>
        <dbReference type="SMART" id="SM00306"/>
    </source>
</evidence>
<feature type="compositionally biased region" description="Pro residues" evidence="1">
    <location>
        <begin position="1952"/>
        <end position="1966"/>
    </location>
</feature>
<evidence type="ECO:0000313" key="5">
    <source>
        <dbReference type="Proteomes" id="UP001550739"/>
    </source>
</evidence>
<feature type="chain" id="PRO_5047222742" evidence="2">
    <location>
        <begin position="37"/>
        <end position="2288"/>
    </location>
</feature>
<dbReference type="PROSITE" id="PS50818">
    <property type="entry name" value="INTEIN_C_TER"/>
    <property type="match status" value="1"/>
</dbReference>
<feature type="compositionally biased region" description="Basic and acidic residues" evidence="1">
    <location>
        <begin position="1934"/>
        <end position="1947"/>
    </location>
</feature>
<dbReference type="InterPro" id="IPR006530">
    <property type="entry name" value="YD"/>
</dbReference>
<dbReference type="Gene3D" id="2.180.10.10">
    <property type="entry name" value="RHS repeat-associated core"/>
    <property type="match status" value="2"/>
</dbReference>
<dbReference type="SMART" id="SM00306">
    <property type="entry name" value="HintN"/>
    <property type="match status" value="1"/>
</dbReference>
<organism evidence="4 5">
    <name type="scientific">Streptomyces sp. 900129855</name>
    <dbReference type="NCBI Taxonomy" id="3155129"/>
    <lineage>
        <taxon>Bacteria</taxon>
        <taxon>Bacillati</taxon>
        <taxon>Actinomycetota</taxon>
        <taxon>Actinomycetes</taxon>
        <taxon>Kitasatosporales</taxon>
        <taxon>Streptomycetaceae</taxon>
        <taxon>Streptomyces</taxon>
    </lineage>
</organism>
<dbReference type="CDD" id="cd20745">
    <property type="entry name" value="FIX_RhsA_AHH_HNH-like"/>
    <property type="match status" value="1"/>
</dbReference>
<reference evidence="4 5" key="1">
    <citation type="submission" date="2024-06" db="EMBL/GenBank/DDBJ databases">
        <title>The Natural Products Discovery Center: Release of the First 8490 Sequenced Strains for Exploring Actinobacteria Biosynthetic Diversity.</title>
        <authorList>
            <person name="Kalkreuter E."/>
            <person name="Kautsar S.A."/>
            <person name="Yang D."/>
            <person name="Bader C.D."/>
            <person name="Teijaro C.N."/>
            <person name="Fluegel L."/>
            <person name="Davis C.M."/>
            <person name="Simpson J.R."/>
            <person name="Lauterbach L."/>
            <person name="Steele A.D."/>
            <person name="Gui C."/>
            <person name="Meng S."/>
            <person name="Li G."/>
            <person name="Viehrig K."/>
            <person name="Ye F."/>
            <person name="Su P."/>
            <person name="Kiefer A.F."/>
            <person name="Nichols A."/>
            <person name="Cepeda A.J."/>
            <person name="Yan W."/>
            <person name="Fan B."/>
            <person name="Jiang Y."/>
            <person name="Adhikari A."/>
            <person name="Zheng C.-J."/>
            <person name="Schuster L."/>
            <person name="Cowan T.M."/>
            <person name="Smanski M.J."/>
            <person name="Chevrette M.G."/>
            <person name="De Carvalho L.P.S."/>
            <person name="Shen B."/>
        </authorList>
    </citation>
    <scope>NUCLEOTIDE SEQUENCE [LARGE SCALE GENOMIC DNA]</scope>
    <source>
        <strain evidence="4 5">NPDC033843</strain>
    </source>
</reference>
<dbReference type="InterPro" id="IPR003587">
    <property type="entry name" value="Hint_dom_N"/>
</dbReference>
<feature type="compositionally biased region" description="Polar residues" evidence="1">
    <location>
        <begin position="1005"/>
        <end position="1018"/>
    </location>
</feature>
<dbReference type="PANTHER" id="PTHR32305:SF17">
    <property type="entry name" value="TRNA NUCLEASE WAPA"/>
    <property type="match status" value="1"/>
</dbReference>
<comment type="caution">
    <text evidence="4">The sequence shown here is derived from an EMBL/GenBank/DDBJ whole genome shotgun (WGS) entry which is preliminary data.</text>
</comment>
<feature type="region of interest" description="Disordered" evidence="1">
    <location>
        <begin position="1003"/>
        <end position="1026"/>
    </location>
</feature>
<sequence length="2288" mass="244476">MRSTRRHHARKWAKPLAATVSAALTLTLLQAVPALGDDDTREQRRPKTQDVASTPVEEADGPRTPLKHLTGYGVTPRPRAAWPEPGSATVTLGASGAGGATAAVRKGLRAGGLPVRLAAPKAAASRAAAPTRAKVDVLGHAAARKAGIDGLLLKVTRADGRTTVGGKVSVQVDYASFAQAYGGDWAQRLRLVQLPACALTTPNAAACQGVTPLATSNDVRGQKLTADVPAAVAGAKAPLLAVSAAPAGGSGSYTATSLAPSASWQVAGQTGAFTWQYPLRVPPALAGPSPQLGLAYNSASTDGRTASSNNQTSWVGEGFDLSAGYIERAYRSCTEDGHDEAGSQKYDLCWHSDNATMNFGGRAGELVKKSANEFRLKQDDGTRIERKTGGFNSDDNKEYWVVTTTDGTRYYFGKGKRESEAADAENTGSSWEVPVFGDDKDEPCHKDTFKESRCQQTWRWNLDYVVDVHGNTMTYYYGTETNKYDSVRGDKVVSYDRGGWLKRVEYGEQEGKENTTVAPAQVVFTTVERCTGAAADCEPGDLKESTATRWPDVPFEQICTSDTECKDQWSPTFFSRKRLSKVTTQVLGADGKTYTDVDVWDLAHKYQSADTTHSPAMWLESITHSGKDGANKLPKLTFFERQDANRVDTGADDRLPMYKWRIRAIQSETGGTISVNYKPNECTPSNLPTPETNTKRCMPSFWSKEGTVGEKEDWFHKFVVDTVIEDEVTVTGPNKVTSYDYSGAAWAFDDSELVKTKNKTWNQWRGFRSVTMKTGEAGSKQLRTETTYLQGMDGDREKESGGSKSVTVTASDGTKVRDDERHQGFQLEQRTFDGADEINATVSTPWKSAPTATEGSDEATYAAVKSTRTRTALDGGKVRRAAIEHFYDSYGMLERSSDSGDLADPDDDTCTTNAYNRNTDIGLLTLLKRVTVVPVACDDGPPSYQGEAISDVRTWYDDPDTYGATPTKGDVVRSEKVKGYTADGTPQYVTTSTAKYDAHGRVTDSADQQGNTTKTAYTPTLGGPVTGMKVTDPAGNSTTSTVDPRWGLVTATVDANKQRTDLEYDGLGRLLKVWLPGRAKASQTPSLEYGYLVRNNAPVVITTKSLLPNGSVATSHQLSDGLLRPRQTQTPAANSGRVVTTTEYDSRGLAVKEIGPFYNSAAVSTSFVNVVDASEGTPRETETVYDGAGRPTDEIFRVAGAEKWRTKASYHGDHTTVDPPAGETPTATYNNAQGLTTRLLQFKGSSPTGDADTTTYAYDTADRLTEVKDQSGNVWSYEYDVRGRQTVAKDPDTGTTRMTYNDLDQVRTTTDARGTVLTYDYDKIGRQRSLYNGSTKLASWEYDSATVANGKGRLASATRWIGADAYTTSVDSYDVAGRPTKSSVTIPAAEGRLAGTYSVTASYKPDGSLNDVDLPAAGDLPAETVTTGYTATGLPSFTLGDKTDYARETRYSNYGEVLQLTLGTASADKYTWLTNTYEEGTRRLERARIDREIVKTPDADLTYGYDPSGEIRKIADTPEGKTADVQCFRYDYLRRLTDAWSQTATDCAASGDTATIGGPAPYWHSYAYDAAGNRTGETRHATGATGTAAITQTTSFTPGGTDAKGGVHVHAPKSAEARTVTSAKEVTAAQSFAYDESGNTVRRTKAATDLAPAVDQKLDWDDEGHLAAVTPYTSGGALDEAQKTGFVYDADGSRLLRKEKGAVTLYLGDQEIRLDTAKNTLTGTRYYSHGGQQIAVRTAAGVTWLVGGQNGTAEIAVRAADSAIVQRRTLPFGEVRGAGPAAGAWPGDKAFVGGTADATGLIHLGAREYDPATGRFVSADPALNFDDPQHLNAYAYGRNNPLAFPDPTGLYWGESWISPIGHGVLDVAGLVPGFGEPADLLNGLWYTAEGNYIDAGLSYASAIPIAGYGASAAKGARYVNKAVDAVDTATDAAKAADKVKDAKKVADDITPPATPKPKPKPEPAPPAKAKEAPEVKKGDSGGKKGDGAGEKGGTTGKADDADAPGPSCKVGNSFVPGTTVVMADGTEKPIEEIEPGDEVRAVDPESGAAEAEPVTAAITGHGVKNLVEITVDVDGDRGEATAKVTATDGHPFWVPELHEWVDAKDLKPGQSLTTDKGARVEVVAVVKTVRTATVHNLTVADIHTYLVRAGAVPVLVHNCGNAERDHGVQGAHPKDHIGKTDQELTDRAANDPTAGGRASSLNAGDAQAHIDTAVQANLSKINEWIRKQSTPVSARREFTHDFGATVIGRKADASGVHDATKLTLVVMKINKGTGGHKGAWVLFTLKAN</sequence>
<feature type="compositionally biased region" description="Basic and acidic residues" evidence="1">
    <location>
        <begin position="1968"/>
        <end position="1989"/>
    </location>
</feature>
<evidence type="ECO:0000256" key="2">
    <source>
        <dbReference type="SAM" id="SignalP"/>
    </source>
</evidence>
<evidence type="ECO:0000256" key="1">
    <source>
        <dbReference type="SAM" id="MobiDB-lite"/>
    </source>
</evidence>
<keyword evidence="2" id="KW-0732">Signal</keyword>
<dbReference type="RefSeq" id="WP_334579681.1">
    <property type="nucleotide sequence ID" value="NZ_JBEZVE010000002.1"/>
</dbReference>
<dbReference type="Proteomes" id="UP001550739">
    <property type="component" value="Unassembled WGS sequence"/>
</dbReference>
<evidence type="ECO:0000313" key="4">
    <source>
        <dbReference type="EMBL" id="MEU3779754.1"/>
    </source>
</evidence>
<proteinExistence type="predicted"/>
<dbReference type="EMBL" id="JBEZVE010000002">
    <property type="protein sequence ID" value="MEU3779754.1"/>
    <property type="molecule type" value="Genomic_DNA"/>
</dbReference>